<dbReference type="EMBL" id="JAUESC010000386">
    <property type="protein sequence ID" value="KAK0577430.1"/>
    <property type="molecule type" value="Genomic_DNA"/>
</dbReference>
<reference evidence="9" key="2">
    <citation type="submission" date="2023-06" db="EMBL/GenBank/DDBJ databases">
        <authorList>
            <person name="Swenson N.G."/>
            <person name="Wegrzyn J.L."/>
            <person name="Mcevoy S.L."/>
        </authorList>
    </citation>
    <scope>NUCLEOTIDE SEQUENCE</scope>
    <source>
        <strain evidence="9">NS2018</strain>
        <tissue evidence="9">Leaf</tissue>
    </source>
</reference>
<evidence type="ECO:0000256" key="7">
    <source>
        <dbReference type="ARBA" id="ARBA00023136"/>
    </source>
</evidence>
<dbReference type="Gene3D" id="3.90.550.10">
    <property type="entry name" value="Spore Coat Polysaccharide Biosynthesis Protein SpsA, Chain A"/>
    <property type="match status" value="1"/>
</dbReference>
<dbReference type="InterPro" id="IPR029044">
    <property type="entry name" value="Nucleotide-diphossugar_trans"/>
</dbReference>
<keyword evidence="10" id="KW-1185">Reference proteome</keyword>
<gene>
    <name evidence="9" type="ORF">LWI29_032879</name>
</gene>
<dbReference type="SUPFAM" id="SSF53448">
    <property type="entry name" value="Nucleotide-diphospho-sugar transferases"/>
    <property type="match status" value="1"/>
</dbReference>
<reference evidence="9" key="1">
    <citation type="journal article" date="2022" name="Plant J.">
        <title>Strategies of tolerance reflected in two North American maple genomes.</title>
        <authorList>
            <person name="McEvoy S.L."/>
            <person name="Sezen U.U."/>
            <person name="Trouern-Trend A."/>
            <person name="McMahon S.M."/>
            <person name="Schaberg P.G."/>
            <person name="Yang J."/>
            <person name="Wegrzyn J.L."/>
            <person name="Swenson N.G."/>
        </authorList>
    </citation>
    <scope>NUCLEOTIDE SEQUENCE</scope>
    <source>
        <strain evidence="9">NS2018</strain>
    </source>
</reference>
<accession>A0AA39RNJ7</accession>
<dbReference type="AlphaFoldDB" id="A0AA39RNJ7"/>
<evidence type="ECO:0000256" key="3">
    <source>
        <dbReference type="ARBA" id="ARBA00022676"/>
    </source>
</evidence>
<dbReference type="GO" id="GO:0005737">
    <property type="term" value="C:cytoplasm"/>
    <property type="evidence" value="ECO:0007669"/>
    <property type="project" value="TreeGrafter"/>
</dbReference>
<keyword evidence="4 8" id="KW-0808">Transferase</keyword>
<dbReference type="EC" id="2.4.1.-" evidence="8"/>
<dbReference type="PANTHER" id="PTHR21461">
    <property type="entry name" value="GLYCOSYLTRANSFERASE FAMILY 92 PROTEIN"/>
    <property type="match status" value="1"/>
</dbReference>
<keyword evidence="5 8" id="KW-0812">Transmembrane</keyword>
<keyword evidence="7 8" id="KW-0472">Membrane</keyword>
<evidence type="ECO:0000256" key="5">
    <source>
        <dbReference type="ARBA" id="ARBA00022692"/>
    </source>
</evidence>
<evidence type="ECO:0000256" key="4">
    <source>
        <dbReference type="ARBA" id="ARBA00022679"/>
    </source>
</evidence>
<protein>
    <recommendedName>
        <fullName evidence="8">Glycosyltransferase family 92 protein</fullName>
        <ecNumber evidence="8">2.4.1.-</ecNumber>
    </recommendedName>
</protein>
<comment type="similarity">
    <text evidence="2 8">Belongs to the glycosyltransferase 92 family.</text>
</comment>
<dbReference type="Pfam" id="PF01697">
    <property type="entry name" value="Glyco_transf_92"/>
    <property type="match status" value="1"/>
</dbReference>
<keyword evidence="3 8" id="KW-0328">Glycosyltransferase</keyword>
<dbReference type="GO" id="GO:0016020">
    <property type="term" value="C:membrane"/>
    <property type="evidence" value="ECO:0007669"/>
    <property type="project" value="UniProtKB-SubCell"/>
</dbReference>
<dbReference type="GO" id="GO:0016757">
    <property type="term" value="F:glycosyltransferase activity"/>
    <property type="evidence" value="ECO:0007669"/>
    <property type="project" value="UniProtKB-UniRule"/>
</dbReference>
<dbReference type="InterPro" id="IPR008166">
    <property type="entry name" value="Glyco_transf_92"/>
</dbReference>
<proteinExistence type="inferred from homology"/>
<evidence type="ECO:0000313" key="9">
    <source>
        <dbReference type="EMBL" id="KAK0577430.1"/>
    </source>
</evidence>
<sequence>MLPLKKSSSAPALVYLVYQKMSLSNVLPEKVRRRGLMTKLFLVFLTLFFFTYISLLFSRYAIQGTDLGFLSASNPLTRIKNPDSSFSLDKELRVVEEGEEDDGGSRRSRRVSSSVRDFVGYESVSILMPAWEVLLIVSSEAPPLLMVPVGGGNGGGLYCLFSNNATSEARYAGVLPFTNRTTFKCEMPKNTRRRRPYIQPVLTENPVVVEQSSSVQESQANKTELIRNTFFVYESLSTENDVILFVKGVNHRQGINRKPDEFRCVFEDGQKTTVKTAVTSSVQEVFRCHHPDLTAFGPNTNTNTNIKVSLEIATEKRAVPSVALYSPPTTTTAPARRTIANQEPKKLLCACTMVYNVAKYLREWVTYYSNLGVEKFILYDNDSDDNLTEIVNELNRDGFNVTTLLWLWPKTQEAGFSHNAVFSNDTCRWMMYMDVDEFVFAPSWINESQPSDQLLRSLYLNEKSPYVGQVSFQCNDFGPSDQLTHPVEGVTQGYTCHRWVVQQRHKSIVLLDAVDDSLVNVVHHFGLKRGFRWNKMGPESAVVNHYKYQAWPEFKAKFRRRVSAYVVDWRESLNPKSNDRTPGLGFEPVEPNGWPKMFCDIRDDRLKLLLRKWFGIGTGTGSKMVWQQRRR</sequence>
<organism evidence="9 10">
    <name type="scientific">Acer saccharum</name>
    <name type="common">Sugar maple</name>
    <dbReference type="NCBI Taxonomy" id="4024"/>
    <lineage>
        <taxon>Eukaryota</taxon>
        <taxon>Viridiplantae</taxon>
        <taxon>Streptophyta</taxon>
        <taxon>Embryophyta</taxon>
        <taxon>Tracheophyta</taxon>
        <taxon>Spermatophyta</taxon>
        <taxon>Magnoliopsida</taxon>
        <taxon>eudicotyledons</taxon>
        <taxon>Gunneridae</taxon>
        <taxon>Pentapetalae</taxon>
        <taxon>rosids</taxon>
        <taxon>malvids</taxon>
        <taxon>Sapindales</taxon>
        <taxon>Sapindaceae</taxon>
        <taxon>Hippocastanoideae</taxon>
        <taxon>Acereae</taxon>
        <taxon>Acer</taxon>
    </lineage>
</organism>
<comment type="caution">
    <text evidence="9">The sequence shown here is derived from an EMBL/GenBank/DDBJ whole genome shotgun (WGS) entry which is preliminary data.</text>
</comment>
<evidence type="ECO:0000256" key="6">
    <source>
        <dbReference type="ARBA" id="ARBA00022989"/>
    </source>
</evidence>
<evidence type="ECO:0000256" key="8">
    <source>
        <dbReference type="RuleBase" id="RU366017"/>
    </source>
</evidence>
<keyword evidence="6 8" id="KW-1133">Transmembrane helix</keyword>
<evidence type="ECO:0000256" key="2">
    <source>
        <dbReference type="ARBA" id="ARBA00007647"/>
    </source>
</evidence>
<comment type="subcellular location">
    <subcellularLocation>
        <location evidence="1">Membrane</location>
        <topology evidence="1">Single-pass membrane protein</topology>
    </subcellularLocation>
</comment>
<evidence type="ECO:0000256" key="1">
    <source>
        <dbReference type="ARBA" id="ARBA00004167"/>
    </source>
</evidence>
<feature type="transmembrane region" description="Helical" evidence="8">
    <location>
        <begin position="40"/>
        <end position="62"/>
    </location>
</feature>
<dbReference type="Proteomes" id="UP001168877">
    <property type="component" value="Unassembled WGS sequence"/>
</dbReference>
<name>A0AA39RNJ7_ACESA</name>
<evidence type="ECO:0000313" key="10">
    <source>
        <dbReference type="Proteomes" id="UP001168877"/>
    </source>
</evidence>
<dbReference type="PANTHER" id="PTHR21461:SF69">
    <property type="entry name" value="GLYCOSYLTRANSFERASE FAMILY 92 PROTEIN"/>
    <property type="match status" value="1"/>
</dbReference>